<name>T1G1X8_HELRO</name>
<dbReference type="OMA" id="WGHMEMM"/>
<evidence type="ECO:0000256" key="6">
    <source>
        <dbReference type="ARBA" id="ARBA00023274"/>
    </source>
</evidence>
<sequence length="204" mass="23687">IEFPEKRKLKFVEKTPHPLFGIKIRKMPKQLIDIRGPEDTLTYLLHKQYGIRALQGGQLRFGHFEMMRSGINRKMNESRCFALWRIDNPWKPITKKGQGHRMGGGKGNIDHYVTPVKAGRIILEFGGKIGFEEAYPILKRVAAKLPFKADVVSQEILEKEKLGAEALRENNLNPFSFEYCLKNNIMGCKQWASPYDFLWFGKYR</sequence>
<dbReference type="SUPFAM" id="SSF54686">
    <property type="entry name" value="Ribosomal protein L16p/L10e"/>
    <property type="match status" value="1"/>
</dbReference>
<dbReference type="STRING" id="6412.T1G1X8"/>
<proteinExistence type="inferred from homology"/>
<comment type="similarity">
    <text evidence="2">Belongs to the universal ribosomal protein uL16 family.</text>
</comment>
<dbReference type="Gene3D" id="3.90.1170.10">
    <property type="entry name" value="Ribosomal protein L10e/L16"/>
    <property type="match status" value="1"/>
</dbReference>
<evidence type="ECO:0000313" key="9">
    <source>
        <dbReference type="EMBL" id="ESO08428.1"/>
    </source>
</evidence>
<gene>
    <name evidence="10" type="primary">20215076</name>
    <name evidence="9" type="ORF">HELRODRAFT_74919</name>
</gene>
<dbReference type="GO" id="GO:0005762">
    <property type="term" value="C:mitochondrial large ribosomal subunit"/>
    <property type="evidence" value="ECO:0000318"/>
    <property type="project" value="GO_Central"/>
</dbReference>
<keyword evidence="4" id="KW-0689">Ribosomal protein</keyword>
<dbReference type="KEGG" id="hro:HELRODRAFT_74919"/>
<evidence type="ECO:0000256" key="3">
    <source>
        <dbReference type="ARBA" id="ARBA00022946"/>
    </source>
</evidence>
<dbReference type="eggNOG" id="KOG3422">
    <property type="taxonomic scope" value="Eukaryota"/>
</dbReference>
<keyword evidence="11" id="KW-1185">Reference proteome</keyword>
<dbReference type="PANTHER" id="PTHR12220">
    <property type="entry name" value="50S/60S RIBOSOMAL PROTEIN L16"/>
    <property type="match status" value="1"/>
</dbReference>
<dbReference type="GO" id="GO:0005743">
    <property type="term" value="C:mitochondrial inner membrane"/>
    <property type="evidence" value="ECO:0007669"/>
    <property type="project" value="UniProtKB-ARBA"/>
</dbReference>
<dbReference type="EMBL" id="AMQM01003250">
    <property type="status" value="NOT_ANNOTATED_CDS"/>
    <property type="molecule type" value="Genomic_DNA"/>
</dbReference>
<evidence type="ECO:0000313" key="10">
    <source>
        <dbReference type="EnsemblMetazoa" id="HelroP74919"/>
    </source>
</evidence>
<dbReference type="InParanoid" id="T1G1X8"/>
<dbReference type="CTD" id="20215076"/>
<dbReference type="EMBL" id="KB096080">
    <property type="protein sequence ID" value="ESO08428.1"/>
    <property type="molecule type" value="Genomic_DNA"/>
</dbReference>
<evidence type="ECO:0000256" key="4">
    <source>
        <dbReference type="ARBA" id="ARBA00022980"/>
    </source>
</evidence>
<dbReference type="CDD" id="cd01433">
    <property type="entry name" value="Ribosomal_L16_L10e"/>
    <property type="match status" value="1"/>
</dbReference>
<dbReference type="GO" id="GO:0003735">
    <property type="term" value="F:structural constituent of ribosome"/>
    <property type="evidence" value="ECO:0000318"/>
    <property type="project" value="GO_Central"/>
</dbReference>
<protein>
    <recommendedName>
        <fullName evidence="7">Large ribosomal subunit protein uL16m</fullName>
    </recommendedName>
    <alternativeName>
        <fullName evidence="8">39S ribosomal protein L16, mitochondrial</fullName>
    </alternativeName>
</protein>
<evidence type="ECO:0000256" key="8">
    <source>
        <dbReference type="ARBA" id="ARBA00035440"/>
    </source>
</evidence>
<dbReference type="InterPro" id="IPR016180">
    <property type="entry name" value="Ribosomal_uL16_dom"/>
</dbReference>
<accession>T1G1X8</accession>
<dbReference type="EnsemblMetazoa" id="HelroT74919">
    <property type="protein sequence ID" value="HelroP74919"/>
    <property type="gene ID" value="HelroG74919"/>
</dbReference>
<evidence type="ECO:0000256" key="2">
    <source>
        <dbReference type="ARBA" id="ARBA00008931"/>
    </source>
</evidence>
<dbReference type="GO" id="GO:0019843">
    <property type="term" value="F:rRNA binding"/>
    <property type="evidence" value="ECO:0000318"/>
    <property type="project" value="GO_Central"/>
</dbReference>
<dbReference type="InterPro" id="IPR036920">
    <property type="entry name" value="Ribosomal_uL16_sf"/>
</dbReference>
<keyword evidence="6" id="KW-0687">Ribonucleoprotein</keyword>
<keyword evidence="3" id="KW-0809">Transit peptide</keyword>
<dbReference type="HOGENOM" id="CLU_096518_0_0_1"/>
<dbReference type="OrthoDB" id="268521at2759"/>
<comment type="subcellular location">
    <subcellularLocation>
        <location evidence="1">Mitochondrion</location>
    </subcellularLocation>
</comment>
<evidence type="ECO:0000313" key="11">
    <source>
        <dbReference type="Proteomes" id="UP000015101"/>
    </source>
</evidence>
<dbReference type="AlphaFoldDB" id="T1G1X8"/>
<dbReference type="RefSeq" id="XP_009013358.1">
    <property type="nucleotide sequence ID" value="XM_009015110.1"/>
</dbReference>
<organism evidence="10 11">
    <name type="scientific">Helobdella robusta</name>
    <name type="common">Californian leech</name>
    <dbReference type="NCBI Taxonomy" id="6412"/>
    <lineage>
        <taxon>Eukaryota</taxon>
        <taxon>Metazoa</taxon>
        <taxon>Spiralia</taxon>
        <taxon>Lophotrochozoa</taxon>
        <taxon>Annelida</taxon>
        <taxon>Clitellata</taxon>
        <taxon>Hirudinea</taxon>
        <taxon>Rhynchobdellida</taxon>
        <taxon>Glossiphoniidae</taxon>
        <taxon>Helobdella</taxon>
    </lineage>
</organism>
<keyword evidence="5" id="KW-0496">Mitochondrion</keyword>
<dbReference type="FunFam" id="3.90.1170.10:FF:000005">
    <property type="entry name" value="39S ribosomal protein L16, mitochondrial"/>
    <property type="match status" value="1"/>
</dbReference>
<reference evidence="9 11" key="2">
    <citation type="journal article" date="2013" name="Nature">
        <title>Insights into bilaterian evolution from three spiralian genomes.</title>
        <authorList>
            <person name="Simakov O."/>
            <person name="Marletaz F."/>
            <person name="Cho S.J."/>
            <person name="Edsinger-Gonzales E."/>
            <person name="Havlak P."/>
            <person name="Hellsten U."/>
            <person name="Kuo D.H."/>
            <person name="Larsson T."/>
            <person name="Lv J."/>
            <person name="Arendt D."/>
            <person name="Savage R."/>
            <person name="Osoegawa K."/>
            <person name="de Jong P."/>
            <person name="Grimwood J."/>
            <person name="Chapman J.A."/>
            <person name="Shapiro H."/>
            <person name="Aerts A."/>
            <person name="Otillar R.P."/>
            <person name="Terry A.Y."/>
            <person name="Boore J.L."/>
            <person name="Grigoriev I.V."/>
            <person name="Lindberg D.R."/>
            <person name="Seaver E.C."/>
            <person name="Weisblat D.A."/>
            <person name="Putnam N.H."/>
            <person name="Rokhsar D.S."/>
        </authorList>
    </citation>
    <scope>NUCLEOTIDE SEQUENCE</scope>
</reference>
<dbReference type="FunCoup" id="T1G1X8">
    <property type="interactions" value="503"/>
</dbReference>
<evidence type="ECO:0000256" key="5">
    <source>
        <dbReference type="ARBA" id="ARBA00023128"/>
    </source>
</evidence>
<reference evidence="10" key="3">
    <citation type="submission" date="2015-06" db="UniProtKB">
        <authorList>
            <consortium name="EnsemblMetazoa"/>
        </authorList>
    </citation>
    <scope>IDENTIFICATION</scope>
</reference>
<dbReference type="InterPro" id="IPR047873">
    <property type="entry name" value="Ribosomal_uL16"/>
</dbReference>
<dbReference type="Pfam" id="PF00252">
    <property type="entry name" value="Ribosomal_L16"/>
    <property type="match status" value="1"/>
</dbReference>
<dbReference type="GO" id="GO:0032543">
    <property type="term" value="P:mitochondrial translation"/>
    <property type="evidence" value="ECO:0000318"/>
    <property type="project" value="GO_Central"/>
</dbReference>
<dbReference type="PANTHER" id="PTHR12220:SF13">
    <property type="entry name" value="LARGE RIBOSOMAL SUBUNIT PROTEIN UL16M"/>
    <property type="match status" value="1"/>
</dbReference>
<evidence type="ECO:0000256" key="1">
    <source>
        <dbReference type="ARBA" id="ARBA00004173"/>
    </source>
</evidence>
<evidence type="ECO:0000256" key="7">
    <source>
        <dbReference type="ARBA" id="ARBA00035302"/>
    </source>
</evidence>
<reference evidence="11" key="1">
    <citation type="submission" date="2012-12" db="EMBL/GenBank/DDBJ databases">
        <authorList>
            <person name="Hellsten U."/>
            <person name="Grimwood J."/>
            <person name="Chapman J.A."/>
            <person name="Shapiro H."/>
            <person name="Aerts A."/>
            <person name="Otillar R.P."/>
            <person name="Terry A.Y."/>
            <person name="Boore J.L."/>
            <person name="Simakov O."/>
            <person name="Marletaz F."/>
            <person name="Cho S.-J."/>
            <person name="Edsinger-Gonzales E."/>
            <person name="Havlak P."/>
            <person name="Kuo D.-H."/>
            <person name="Larsson T."/>
            <person name="Lv J."/>
            <person name="Arendt D."/>
            <person name="Savage R."/>
            <person name="Osoegawa K."/>
            <person name="de Jong P."/>
            <person name="Lindberg D.R."/>
            <person name="Seaver E.C."/>
            <person name="Weisblat D.A."/>
            <person name="Putnam N.H."/>
            <person name="Grigoriev I.V."/>
            <person name="Rokhsar D.S."/>
        </authorList>
    </citation>
    <scope>NUCLEOTIDE SEQUENCE</scope>
</reference>
<dbReference type="InterPro" id="IPR000114">
    <property type="entry name" value="Ribosomal_uL16_bact-type"/>
</dbReference>
<dbReference type="Proteomes" id="UP000015101">
    <property type="component" value="Unassembled WGS sequence"/>
</dbReference>
<dbReference type="GeneID" id="20215076"/>